<dbReference type="InterPro" id="IPR008966">
    <property type="entry name" value="Adhesion_dom_sf"/>
</dbReference>
<evidence type="ECO:0000256" key="2">
    <source>
        <dbReference type="SAM" id="Phobius"/>
    </source>
</evidence>
<proteinExistence type="predicted"/>
<dbReference type="Gene3D" id="2.60.40.1570">
    <property type="entry name" value="Dr adhesin"/>
    <property type="match status" value="1"/>
</dbReference>
<sequence length="177" mass="19077">MCDFNLVLKRYFFNENIKKLIIASVLSMITASCYAGSIVVGSEQQSSVDIGFVSPQQLSVTFAPVAGLKAGVIKSNTEIATIAVSSVAAKQFAIAADFKAKNVMNGDTWTLYGKNTGKGIKVYFYGETTSPKGNVNYNGHQWIIYDINDKLGVKLAGDQNIPADVFPMTVNIAAYQA</sequence>
<organism evidence="4">
    <name type="scientific">Salmonella enterica subsp. enterica serovar Cerro</name>
    <dbReference type="NCBI Taxonomy" id="340188"/>
    <lineage>
        <taxon>Bacteria</taxon>
        <taxon>Pseudomonadati</taxon>
        <taxon>Pseudomonadota</taxon>
        <taxon>Gammaproteobacteria</taxon>
        <taxon>Enterobacterales</taxon>
        <taxon>Enterobacteriaceae</taxon>
        <taxon>Salmonella</taxon>
    </lineage>
</organism>
<reference evidence="4" key="1">
    <citation type="submission" date="2018-06" db="EMBL/GenBank/DDBJ databases">
        <authorList>
            <person name="Ashton P.M."/>
            <person name="Dallman T."/>
            <person name="Nair S."/>
            <person name="De Pinna E."/>
            <person name="Peters T."/>
            <person name="Grant K."/>
        </authorList>
    </citation>
    <scope>NUCLEOTIDE SEQUENCE</scope>
    <source>
        <strain evidence="4">532482</strain>
    </source>
</reference>
<keyword evidence="2" id="KW-0812">Transmembrane</keyword>
<name>A0A5W5IC38_SALET</name>
<dbReference type="CDD" id="cd18775">
    <property type="entry name" value="SafA-like"/>
    <property type="match status" value="1"/>
</dbReference>
<keyword evidence="2" id="KW-1133">Transmembrane helix</keyword>
<comment type="caution">
    <text evidence="4">The sequence shown here is derived from an EMBL/GenBank/DDBJ whole genome shotgun (WGS) entry which is preliminary data.</text>
</comment>
<feature type="domain" description="Saf-pilin pilus formation protein" evidence="3">
    <location>
        <begin position="36"/>
        <end position="176"/>
    </location>
</feature>
<dbReference type="EMBL" id="AAHKKG010000028">
    <property type="protein sequence ID" value="EBX1654536.1"/>
    <property type="molecule type" value="Genomic_DNA"/>
</dbReference>
<protein>
    <recommendedName>
        <fullName evidence="3">Saf-pilin pilus formation protein domain-containing protein</fullName>
    </recommendedName>
</protein>
<dbReference type="InterPro" id="IPR018569">
    <property type="entry name" value="Saf-pilin_pilus_formation"/>
</dbReference>
<dbReference type="InterPro" id="IPR037028">
    <property type="entry name" value="Dr_adhesin_sf"/>
</dbReference>
<dbReference type="AlphaFoldDB" id="A0A5W5IC38"/>
<keyword evidence="1" id="KW-0732">Signal</keyword>
<dbReference type="Pfam" id="PF09460">
    <property type="entry name" value="Saf-Nte_pilin"/>
    <property type="match status" value="1"/>
</dbReference>
<feature type="transmembrane region" description="Helical" evidence="2">
    <location>
        <begin position="20"/>
        <end position="40"/>
    </location>
</feature>
<dbReference type="SUPFAM" id="SSF49401">
    <property type="entry name" value="Bacterial adhesins"/>
    <property type="match status" value="1"/>
</dbReference>
<keyword evidence="2" id="KW-0472">Membrane</keyword>
<evidence type="ECO:0000259" key="3">
    <source>
        <dbReference type="Pfam" id="PF09460"/>
    </source>
</evidence>
<gene>
    <name evidence="4" type="ORF">DQ894_20275</name>
</gene>
<evidence type="ECO:0000256" key="1">
    <source>
        <dbReference type="ARBA" id="ARBA00022729"/>
    </source>
</evidence>
<dbReference type="NCBIfam" id="NF011767">
    <property type="entry name" value="PRK15221.1"/>
    <property type="match status" value="1"/>
</dbReference>
<evidence type="ECO:0000313" key="4">
    <source>
        <dbReference type="EMBL" id="EBX1654536.1"/>
    </source>
</evidence>
<accession>A0A5W5IC38</accession>